<reference evidence="2 3" key="1">
    <citation type="submission" date="2024-08" db="EMBL/GenBank/DDBJ databases">
        <authorList>
            <person name="Cucini C."/>
            <person name="Frati F."/>
        </authorList>
    </citation>
    <scope>NUCLEOTIDE SEQUENCE [LARGE SCALE GENOMIC DNA]</scope>
</reference>
<organism evidence="2 3">
    <name type="scientific">Orchesella dallaii</name>
    <dbReference type="NCBI Taxonomy" id="48710"/>
    <lineage>
        <taxon>Eukaryota</taxon>
        <taxon>Metazoa</taxon>
        <taxon>Ecdysozoa</taxon>
        <taxon>Arthropoda</taxon>
        <taxon>Hexapoda</taxon>
        <taxon>Collembola</taxon>
        <taxon>Entomobryomorpha</taxon>
        <taxon>Entomobryoidea</taxon>
        <taxon>Orchesellidae</taxon>
        <taxon>Orchesellinae</taxon>
        <taxon>Orchesella</taxon>
    </lineage>
</organism>
<keyword evidence="3" id="KW-1185">Reference proteome</keyword>
<dbReference type="EMBL" id="CAXLJM020000061">
    <property type="protein sequence ID" value="CAL8119613.1"/>
    <property type="molecule type" value="Genomic_DNA"/>
</dbReference>
<evidence type="ECO:0000256" key="1">
    <source>
        <dbReference type="SAM" id="MobiDB-lite"/>
    </source>
</evidence>
<feature type="region of interest" description="Disordered" evidence="1">
    <location>
        <begin position="270"/>
        <end position="298"/>
    </location>
</feature>
<feature type="compositionally biased region" description="Basic residues" evidence="1">
    <location>
        <begin position="55"/>
        <end position="69"/>
    </location>
</feature>
<proteinExistence type="predicted"/>
<comment type="caution">
    <text evidence="2">The sequence shown here is derived from an EMBL/GenBank/DDBJ whole genome shotgun (WGS) entry which is preliminary data.</text>
</comment>
<feature type="region of interest" description="Disordered" evidence="1">
    <location>
        <begin position="27"/>
        <end position="95"/>
    </location>
</feature>
<feature type="compositionally biased region" description="Polar residues" evidence="1">
    <location>
        <begin position="27"/>
        <end position="44"/>
    </location>
</feature>
<feature type="compositionally biased region" description="Low complexity" evidence="1">
    <location>
        <begin position="70"/>
        <end position="83"/>
    </location>
</feature>
<name>A0ABP1R970_9HEXA</name>
<accession>A0ABP1R970</accession>
<evidence type="ECO:0000313" key="3">
    <source>
        <dbReference type="Proteomes" id="UP001642540"/>
    </source>
</evidence>
<feature type="compositionally biased region" description="Polar residues" evidence="1">
    <location>
        <begin position="270"/>
        <end position="279"/>
    </location>
</feature>
<evidence type="ECO:0000313" key="2">
    <source>
        <dbReference type="EMBL" id="CAL8119613.1"/>
    </source>
</evidence>
<dbReference type="Proteomes" id="UP001642540">
    <property type="component" value="Unassembled WGS sequence"/>
</dbReference>
<sequence>MDKIMMGVLMQNNLGWITKAEMDKINNYTRPESGNENSQANSQRVQREQKARSAAMKKREKNKKKKQKQRNISTSPTPIGTSTQGENNAGGLVSNSFGLAQNVSMGADDDGEVETQKENEDMVVPVENVGQHSTMCQSGTGYEVLSESNRMENNPLLTLLVPIPEQQGEQNLGNIDKQILKSLPVRLAPNSNGEGNPPRILQSSKGNVSFSVAGGEEPQLLILSVGSEWGNETQNPQQNGEENISIMIPVIITAWDPILKSSAEQQSFNFQPISQQSPPTGREVPQKSDPAAIPNNSSIKRHLNHHEPTDILCDRCGLLCEDLERHQNVCFIMNWQF</sequence>
<gene>
    <name evidence="2" type="ORF">ODALV1_LOCUS18636</name>
</gene>
<protein>
    <submittedName>
        <fullName evidence="2">Uncharacterized protein</fullName>
    </submittedName>
</protein>